<accession>A0A0M0K800</accession>
<evidence type="ECO:0000313" key="2">
    <source>
        <dbReference type="Proteomes" id="UP000037460"/>
    </source>
</evidence>
<evidence type="ECO:0000313" key="1">
    <source>
        <dbReference type="EMBL" id="KOO34971.1"/>
    </source>
</evidence>
<name>A0A0M0K800_9EUKA</name>
<organism evidence="1 2">
    <name type="scientific">Chrysochromulina tobinii</name>
    <dbReference type="NCBI Taxonomy" id="1460289"/>
    <lineage>
        <taxon>Eukaryota</taxon>
        <taxon>Haptista</taxon>
        <taxon>Haptophyta</taxon>
        <taxon>Prymnesiophyceae</taxon>
        <taxon>Prymnesiales</taxon>
        <taxon>Chrysochromulinaceae</taxon>
        <taxon>Chrysochromulina</taxon>
    </lineage>
</organism>
<dbReference type="Proteomes" id="UP000037460">
    <property type="component" value="Unassembled WGS sequence"/>
</dbReference>
<gene>
    <name evidence="1" type="ORF">Ctob_015575</name>
</gene>
<sequence>MSVAPGPAVGEPVVDGEPVSIGEPTPFCTTSAQGQFADTPNLCAGPLTGPAPLLLAREVEGVYYHAEAGHALSIAICTSCGCSDCYCGCCFFGVMPFLPILMGRSASCKGKKTNTFNDCVLFHTFADRHTLHVYLGCCLGDKFVRVAE</sequence>
<reference evidence="2" key="1">
    <citation type="journal article" date="2015" name="PLoS Genet.">
        <title>Genome Sequence and Transcriptome Analyses of Chrysochromulina tobin: Metabolic Tools for Enhanced Algal Fitness in the Prominent Order Prymnesiales (Haptophyceae).</title>
        <authorList>
            <person name="Hovde B.T."/>
            <person name="Deodato C.R."/>
            <person name="Hunsperger H.M."/>
            <person name="Ryken S.A."/>
            <person name="Yost W."/>
            <person name="Jha R.K."/>
            <person name="Patterson J."/>
            <person name="Monnat R.J. Jr."/>
            <person name="Barlow S.B."/>
            <person name="Starkenburg S.R."/>
            <person name="Cattolico R.A."/>
        </authorList>
    </citation>
    <scope>NUCLEOTIDE SEQUENCE</scope>
    <source>
        <strain evidence="2">CCMP291</strain>
    </source>
</reference>
<protein>
    <submittedName>
        <fullName evidence="1">Uncharacterized protein</fullName>
    </submittedName>
</protein>
<dbReference type="EMBL" id="JWZX01001028">
    <property type="protein sequence ID" value="KOO34971.1"/>
    <property type="molecule type" value="Genomic_DNA"/>
</dbReference>
<proteinExistence type="predicted"/>
<dbReference type="AlphaFoldDB" id="A0A0M0K800"/>
<comment type="caution">
    <text evidence="1">The sequence shown here is derived from an EMBL/GenBank/DDBJ whole genome shotgun (WGS) entry which is preliminary data.</text>
</comment>
<keyword evidence="2" id="KW-1185">Reference proteome</keyword>